<name>A0A7E5WF07_TRINI</name>
<dbReference type="InterPro" id="IPR004119">
    <property type="entry name" value="EcKL"/>
</dbReference>
<dbReference type="KEGG" id="tnl:113502098"/>
<organism evidence="1 2">
    <name type="scientific">Trichoplusia ni</name>
    <name type="common">Cabbage looper</name>
    <dbReference type="NCBI Taxonomy" id="7111"/>
    <lineage>
        <taxon>Eukaryota</taxon>
        <taxon>Metazoa</taxon>
        <taxon>Ecdysozoa</taxon>
        <taxon>Arthropoda</taxon>
        <taxon>Hexapoda</taxon>
        <taxon>Insecta</taxon>
        <taxon>Pterygota</taxon>
        <taxon>Neoptera</taxon>
        <taxon>Endopterygota</taxon>
        <taxon>Lepidoptera</taxon>
        <taxon>Glossata</taxon>
        <taxon>Ditrysia</taxon>
        <taxon>Noctuoidea</taxon>
        <taxon>Noctuidae</taxon>
        <taxon>Plusiinae</taxon>
        <taxon>Trichoplusia</taxon>
    </lineage>
</organism>
<dbReference type="Pfam" id="PF02958">
    <property type="entry name" value="EcKL"/>
    <property type="match status" value="1"/>
</dbReference>
<dbReference type="SUPFAM" id="SSF56112">
    <property type="entry name" value="Protein kinase-like (PK-like)"/>
    <property type="match status" value="1"/>
</dbReference>
<reference evidence="2" key="1">
    <citation type="submission" date="2025-08" db="UniProtKB">
        <authorList>
            <consortium name="RefSeq"/>
        </authorList>
    </citation>
    <scope>IDENTIFICATION</scope>
</reference>
<dbReference type="AlphaFoldDB" id="A0A7E5WF07"/>
<accession>A0A7E5WF07</accession>
<dbReference type="OrthoDB" id="191037at2759"/>
<sequence>MERREQNLRDLLNKVAAEQGFKQYELIINEISSGGANYNSQLFTVILREQNKDDLHLFAKMAIYRKNMKRYRKNVFGVEHYLYTKICETFKVFEEENDLPEEYRLKLAKCYGFYDGENEEILVLDNLFARGYSSFNRFKSIDWEYASAAFTALARFHALSLGYSEVYPEKFKSILAEIHNDQSSLIDTDKFVRSTLKTALKNMQPQYQKSLANYINSFLGQKVILMQPPTFRPVIAHGDFRGNNLLHRVHPVSYTI</sequence>
<dbReference type="InParanoid" id="A0A7E5WF07"/>
<proteinExistence type="predicted"/>
<dbReference type="GeneID" id="113502098"/>
<dbReference type="PANTHER" id="PTHR11012:SF30">
    <property type="entry name" value="PROTEIN KINASE-LIKE DOMAIN-CONTAINING"/>
    <property type="match status" value="1"/>
</dbReference>
<gene>
    <name evidence="2" type="primary">LOC113502098</name>
</gene>
<dbReference type="Proteomes" id="UP000322000">
    <property type="component" value="Chromosome 2"/>
</dbReference>
<evidence type="ECO:0000313" key="1">
    <source>
        <dbReference type="Proteomes" id="UP000322000"/>
    </source>
</evidence>
<protein>
    <submittedName>
        <fullName evidence="2">Uncharacterized protein LOC113502098</fullName>
    </submittedName>
</protein>
<keyword evidence="1" id="KW-1185">Reference proteome</keyword>
<evidence type="ECO:0000313" key="2">
    <source>
        <dbReference type="RefSeq" id="XP_026739283.1"/>
    </source>
</evidence>
<dbReference type="RefSeq" id="XP_026739283.1">
    <property type="nucleotide sequence ID" value="XM_026883482.1"/>
</dbReference>
<dbReference type="PANTHER" id="PTHR11012">
    <property type="entry name" value="PROTEIN KINASE-LIKE DOMAIN-CONTAINING"/>
    <property type="match status" value="1"/>
</dbReference>
<dbReference type="InterPro" id="IPR011009">
    <property type="entry name" value="Kinase-like_dom_sf"/>
</dbReference>